<feature type="compositionally biased region" description="Low complexity" evidence="1">
    <location>
        <begin position="62"/>
        <end position="72"/>
    </location>
</feature>
<evidence type="ECO:0000259" key="3">
    <source>
        <dbReference type="Pfam" id="PF26526"/>
    </source>
</evidence>
<accession>A0ABN2ILQ4</accession>
<gene>
    <name evidence="4" type="ORF">GCM10009745_64330</name>
</gene>
<evidence type="ECO:0000256" key="2">
    <source>
        <dbReference type="SAM" id="Phobius"/>
    </source>
</evidence>
<sequence length="278" mass="29136">MGLFSRSSGSDDDGGDESTGFWQERGFVAGAVLLGAVVVCALLWVFTRDTTPDAQPSPTPVPTVTEPTGAPTDEPSGPPATPDPTSTPRPTPPVLGTGGCKTAKPPQGIPRIAPVGVTWQFESDMLFPLQQQAGPAAMDRNGVRSCFAHSPTGAVFATFVLLAQIKNPALTADVLATRIAPGPGRDAAIALNRLTPTPRNEVRGGQFAGFKVVDYEPDRAIISIAVRFDERTVGALPVTMVWTGKDWKGKLQTDGSFNGSTEPDLLGSMESYVGFQGA</sequence>
<feature type="region of interest" description="Disordered" evidence="1">
    <location>
        <begin position="50"/>
        <end position="109"/>
    </location>
</feature>
<dbReference type="InterPro" id="IPR058488">
    <property type="entry name" value="DUF8175"/>
</dbReference>
<feature type="compositionally biased region" description="Pro residues" evidence="1">
    <location>
        <begin position="76"/>
        <end position="93"/>
    </location>
</feature>
<keyword evidence="2" id="KW-0472">Membrane</keyword>
<evidence type="ECO:0000256" key="1">
    <source>
        <dbReference type="SAM" id="MobiDB-lite"/>
    </source>
</evidence>
<feature type="domain" description="DUF8175" evidence="3">
    <location>
        <begin position="83"/>
        <end position="267"/>
    </location>
</feature>
<keyword evidence="2" id="KW-0812">Transmembrane</keyword>
<protein>
    <recommendedName>
        <fullName evidence="3">DUF8175 domain-containing protein</fullName>
    </recommendedName>
</protein>
<dbReference type="RefSeq" id="WP_344160350.1">
    <property type="nucleotide sequence ID" value="NZ_BAAANF010000022.1"/>
</dbReference>
<comment type="caution">
    <text evidence="4">The sequence shown here is derived from an EMBL/GenBank/DDBJ whole genome shotgun (WGS) entry which is preliminary data.</text>
</comment>
<dbReference type="Proteomes" id="UP001500280">
    <property type="component" value="Unassembled WGS sequence"/>
</dbReference>
<proteinExistence type="predicted"/>
<name>A0ABN2ILQ4_9ACTN</name>
<keyword evidence="2" id="KW-1133">Transmembrane helix</keyword>
<keyword evidence="5" id="KW-1185">Reference proteome</keyword>
<feature type="transmembrane region" description="Helical" evidence="2">
    <location>
        <begin position="27"/>
        <end position="46"/>
    </location>
</feature>
<evidence type="ECO:0000313" key="4">
    <source>
        <dbReference type="EMBL" id="GAA1707593.1"/>
    </source>
</evidence>
<evidence type="ECO:0000313" key="5">
    <source>
        <dbReference type="Proteomes" id="UP001500280"/>
    </source>
</evidence>
<organism evidence="4 5">
    <name type="scientific">Kribbella yunnanensis</name>
    <dbReference type="NCBI Taxonomy" id="190194"/>
    <lineage>
        <taxon>Bacteria</taxon>
        <taxon>Bacillati</taxon>
        <taxon>Actinomycetota</taxon>
        <taxon>Actinomycetes</taxon>
        <taxon>Propionibacteriales</taxon>
        <taxon>Kribbellaceae</taxon>
        <taxon>Kribbella</taxon>
    </lineage>
</organism>
<dbReference type="Pfam" id="PF26526">
    <property type="entry name" value="DUF8175"/>
    <property type="match status" value="1"/>
</dbReference>
<dbReference type="EMBL" id="BAAANF010000022">
    <property type="protein sequence ID" value="GAA1707593.1"/>
    <property type="molecule type" value="Genomic_DNA"/>
</dbReference>
<reference evidence="4 5" key="1">
    <citation type="journal article" date="2019" name="Int. J. Syst. Evol. Microbiol.">
        <title>The Global Catalogue of Microorganisms (GCM) 10K type strain sequencing project: providing services to taxonomists for standard genome sequencing and annotation.</title>
        <authorList>
            <consortium name="The Broad Institute Genomics Platform"/>
            <consortium name="The Broad Institute Genome Sequencing Center for Infectious Disease"/>
            <person name="Wu L."/>
            <person name="Ma J."/>
        </authorList>
    </citation>
    <scope>NUCLEOTIDE SEQUENCE [LARGE SCALE GENOMIC DNA]</scope>
    <source>
        <strain evidence="4 5">JCM 14307</strain>
    </source>
</reference>